<dbReference type="SUPFAM" id="SSF48371">
    <property type="entry name" value="ARM repeat"/>
    <property type="match status" value="1"/>
</dbReference>
<dbReference type="GO" id="GO:0006334">
    <property type="term" value="P:nucleosome assembly"/>
    <property type="evidence" value="ECO:0007669"/>
    <property type="project" value="InterPro"/>
</dbReference>
<evidence type="ECO:0000256" key="2">
    <source>
        <dbReference type="ARBA" id="ARBA00004123"/>
    </source>
</evidence>
<dbReference type="GO" id="GO:0005829">
    <property type="term" value="C:cytosol"/>
    <property type="evidence" value="ECO:0007669"/>
    <property type="project" value="TreeGrafter"/>
</dbReference>
<feature type="region of interest" description="Disordered" evidence="7">
    <location>
        <begin position="1"/>
        <end position="43"/>
    </location>
</feature>
<feature type="compositionally biased region" description="Low complexity" evidence="7">
    <location>
        <begin position="333"/>
        <end position="350"/>
    </location>
</feature>
<feature type="compositionally biased region" description="Polar residues" evidence="7">
    <location>
        <begin position="309"/>
        <end position="318"/>
    </location>
</feature>
<feature type="region of interest" description="Disordered" evidence="7">
    <location>
        <begin position="458"/>
        <end position="633"/>
    </location>
</feature>
<dbReference type="InterPro" id="IPR005819">
    <property type="entry name" value="H1/H5"/>
</dbReference>
<proteinExistence type="predicted"/>
<dbReference type="InterPro" id="IPR036388">
    <property type="entry name" value="WH-like_DNA-bd_sf"/>
</dbReference>
<accession>A0AAV7I9W2</accession>
<evidence type="ECO:0000256" key="6">
    <source>
        <dbReference type="ARBA" id="ARBA00023242"/>
    </source>
</evidence>
<dbReference type="EMBL" id="JAHXZJ010002237">
    <property type="protein sequence ID" value="KAH0546861.1"/>
    <property type="molecule type" value="Genomic_DNA"/>
</dbReference>
<dbReference type="CDD" id="cd00073">
    <property type="entry name" value="H15"/>
    <property type="match status" value="1"/>
</dbReference>
<keyword evidence="5" id="KW-0238">DNA-binding</keyword>
<dbReference type="InterPro" id="IPR051367">
    <property type="entry name" value="mRNA_TranslReg/HistoneTransl"/>
</dbReference>
<dbReference type="Proteomes" id="UP000826195">
    <property type="component" value="Unassembled WGS sequence"/>
</dbReference>
<dbReference type="InterPro" id="IPR005818">
    <property type="entry name" value="Histone_H1/H5_H15"/>
</dbReference>
<evidence type="ECO:0000313" key="9">
    <source>
        <dbReference type="EMBL" id="KAH0546861.1"/>
    </source>
</evidence>
<dbReference type="GO" id="GO:0006446">
    <property type="term" value="P:regulation of translational initiation"/>
    <property type="evidence" value="ECO:0007669"/>
    <property type="project" value="TreeGrafter"/>
</dbReference>
<name>A0AAV7I9W2_COTGL</name>
<evidence type="ECO:0000256" key="4">
    <source>
        <dbReference type="ARBA" id="ARBA00022454"/>
    </source>
</evidence>
<evidence type="ECO:0000256" key="1">
    <source>
        <dbReference type="ARBA" id="ARBA00002809"/>
    </source>
</evidence>
<feature type="compositionally biased region" description="Basic and acidic residues" evidence="7">
    <location>
        <begin position="530"/>
        <end position="548"/>
    </location>
</feature>
<evidence type="ECO:0000256" key="7">
    <source>
        <dbReference type="SAM" id="MobiDB-lite"/>
    </source>
</evidence>
<dbReference type="AlphaFoldDB" id="A0AAV7I9W2"/>
<dbReference type="InterPro" id="IPR016024">
    <property type="entry name" value="ARM-type_fold"/>
</dbReference>
<feature type="compositionally biased region" description="Gly residues" evidence="7">
    <location>
        <begin position="1"/>
        <end position="10"/>
    </location>
</feature>
<dbReference type="PANTHER" id="PTHR23254">
    <property type="entry name" value="EIF4G DOMAIN PROTEIN"/>
    <property type="match status" value="1"/>
</dbReference>
<dbReference type="Gene3D" id="1.10.10.10">
    <property type="entry name" value="Winged helix-like DNA-binding domain superfamily/Winged helix DNA-binding domain"/>
    <property type="match status" value="1"/>
</dbReference>
<gene>
    <name evidence="9" type="ORF">KQX54_015648</name>
</gene>
<evidence type="ECO:0000256" key="5">
    <source>
        <dbReference type="ARBA" id="ARBA00023125"/>
    </source>
</evidence>
<dbReference type="GO" id="GO:0030527">
    <property type="term" value="F:structural constituent of chromatin"/>
    <property type="evidence" value="ECO:0007669"/>
    <property type="project" value="InterPro"/>
</dbReference>
<sequence>MTSIGRGRGWGKNPQGNERRPGQQLEPPQVPNAVENDVDDDADNEWIERINKLDITDAEAIKSPQNPIANLINSSPPPEDLQNLEKATKKAIRDRAFALKMVLAFTNTTNITAPFLGSLQPYYENRVELFKKNREHFLNLVFILGEAYCRIRYTISKNVPPKVLEVPLVVCLKMLLEIAGEEEIELVVIQISLNGPMLQLREVKELKELFIYAREVLITRNISPRSKALLLLLIELYEANFKFMTGRVEKFYIEKLGQQFIFKIQQNIMGRYDSGDNDKTHKNDDIPGIMSAVAGSPWPQSKQPIKLSQDPQELNTYNYKPRDNNSGGGGGLSLNSGPRAIRGSRAASSRFKMTSKTESSSNVQKIPLALELLVAKKPAAKAIHPSTADMVTTAIRILDERGGSSLQAIKKYINATYLVDTDRMAPFIKKFIKSAVITGSLIQTKGIGATGSFKLAPEKASKTKKKLTAAKKPTKKSAGEAKSAGEKRAGEAADEAQSPAKKNTKKPTAKEIANDAQSPAKKATKKQAAKKTDEAEAPGEKRTKKTADDAQSPPKEVAKKPAAKKTANEPKAPVEKAAKKPKSVKKISDEAMSPTKKAAASPKTKKAMKSSTDQPKSPKTKRKATSKTTKDAK</sequence>
<feature type="compositionally biased region" description="Basic and acidic residues" evidence="7">
    <location>
        <begin position="566"/>
        <end position="578"/>
    </location>
</feature>
<keyword evidence="4" id="KW-0158">Chromosome</keyword>
<feature type="region of interest" description="Disordered" evidence="7">
    <location>
        <begin position="298"/>
        <end position="358"/>
    </location>
</feature>
<protein>
    <recommendedName>
        <fullName evidence="8">H15 domain-containing protein</fullName>
    </recommendedName>
</protein>
<dbReference type="GO" id="GO:0005634">
    <property type="term" value="C:nucleus"/>
    <property type="evidence" value="ECO:0007669"/>
    <property type="project" value="UniProtKB-SubCell"/>
</dbReference>
<dbReference type="Pfam" id="PF00538">
    <property type="entry name" value="Linker_histone"/>
    <property type="match status" value="1"/>
</dbReference>
<comment type="subcellular location">
    <subcellularLocation>
        <location evidence="3">Chromosome</location>
    </subcellularLocation>
    <subcellularLocation>
        <location evidence="2">Nucleus</location>
    </subcellularLocation>
</comment>
<evidence type="ECO:0000256" key="3">
    <source>
        <dbReference type="ARBA" id="ARBA00004286"/>
    </source>
</evidence>
<comment type="function">
    <text evidence="1">Histones H1 are necessary for the condensation of nucleosome chains into higher-order structures.</text>
</comment>
<feature type="compositionally biased region" description="Basic and acidic residues" evidence="7">
    <location>
        <begin position="477"/>
        <end position="491"/>
    </location>
</feature>
<dbReference type="PANTHER" id="PTHR23254:SF18">
    <property type="entry name" value="RE28271P"/>
    <property type="match status" value="1"/>
</dbReference>
<comment type="caution">
    <text evidence="9">The sequence shown here is derived from an EMBL/GenBank/DDBJ whole genome shotgun (WGS) entry which is preliminary data.</text>
</comment>
<organism evidence="9 10">
    <name type="scientific">Cotesia glomerata</name>
    <name type="common">Lepidopteran parasitic wasp</name>
    <name type="synonym">Apanteles glomeratus</name>
    <dbReference type="NCBI Taxonomy" id="32391"/>
    <lineage>
        <taxon>Eukaryota</taxon>
        <taxon>Metazoa</taxon>
        <taxon>Ecdysozoa</taxon>
        <taxon>Arthropoda</taxon>
        <taxon>Hexapoda</taxon>
        <taxon>Insecta</taxon>
        <taxon>Pterygota</taxon>
        <taxon>Neoptera</taxon>
        <taxon>Endopterygota</taxon>
        <taxon>Hymenoptera</taxon>
        <taxon>Apocrita</taxon>
        <taxon>Ichneumonoidea</taxon>
        <taxon>Braconidae</taxon>
        <taxon>Microgastrinae</taxon>
        <taxon>Cotesia</taxon>
    </lineage>
</organism>
<feature type="compositionally biased region" description="Low complexity" evidence="7">
    <location>
        <begin position="591"/>
        <end position="602"/>
    </location>
</feature>
<dbReference type="GO" id="GO:0008494">
    <property type="term" value="F:translation activator activity"/>
    <property type="evidence" value="ECO:0007669"/>
    <property type="project" value="TreeGrafter"/>
</dbReference>
<reference evidence="9 10" key="1">
    <citation type="journal article" date="2021" name="J. Hered.">
        <title>A chromosome-level genome assembly of the parasitoid wasp, Cotesia glomerata (Hymenoptera: Braconidae).</title>
        <authorList>
            <person name="Pinto B.J."/>
            <person name="Weis J.J."/>
            <person name="Gamble T."/>
            <person name="Ode P.J."/>
            <person name="Paul R."/>
            <person name="Zaspel J.M."/>
        </authorList>
    </citation>
    <scope>NUCLEOTIDE SEQUENCE [LARGE SCALE GENOMIC DNA]</scope>
    <source>
        <strain evidence="9">CgM1</strain>
    </source>
</reference>
<dbReference type="PRINTS" id="PR00624">
    <property type="entry name" value="HISTONEH5"/>
</dbReference>
<feature type="compositionally biased region" description="Basic residues" evidence="7">
    <location>
        <begin position="462"/>
        <end position="475"/>
    </location>
</feature>
<dbReference type="FunFam" id="1.10.10.10:FF:000140">
    <property type="entry name" value="Histone H1.0"/>
    <property type="match status" value="1"/>
</dbReference>
<evidence type="ECO:0000313" key="10">
    <source>
        <dbReference type="Proteomes" id="UP000826195"/>
    </source>
</evidence>
<dbReference type="GO" id="GO:0000786">
    <property type="term" value="C:nucleosome"/>
    <property type="evidence" value="ECO:0007669"/>
    <property type="project" value="InterPro"/>
</dbReference>
<evidence type="ECO:0000259" key="8">
    <source>
        <dbReference type="PROSITE" id="PS51504"/>
    </source>
</evidence>
<keyword evidence="10" id="KW-1185">Reference proteome</keyword>
<feature type="domain" description="H15" evidence="8">
    <location>
        <begin position="383"/>
        <end position="457"/>
    </location>
</feature>
<dbReference type="SUPFAM" id="SSF46785">
    <property type="entry name" value="Winged helix' DNA-binding domain"/>
    <property type="match status" value="1"/>
</dbReference>
<dbReference type="PROSITE" id="PS51504">
    <property type="entry name" value="H15"/>
    <property type="match status" value="1"/>
</dbReference>
<dbReference type="SMART" id="SM00526">
    <property type="entry name" value="H15"/>
    <property type="match status" value="1"/>
</dbReference>
<keyword evidence="6" id="KW-0539">Nucleus</keyword>
<dbReference type="GO" id="GO:0003677">
    <property type="term" value="F:DNA binding"/>
    <property type="evidence" value="ECO:0007669"/>
    <property type="project" value="UniProtKB-KW"/>
</dbReference>
<dbReference type="Gene3D" id="1.25.40.180">
    <property type="match status" value="1"/>
</dbReference>
<dbReference type="InterPro" id="IPR036390">
    <property type="entry name" value="WH_DNA-bd_sf"/>
</dbReference>